<evidence type="ECO:0008006" key="3">
    <source>
        <dbReference type="Google" id="ProtNLM"/>
    </source>
</evidence>
<dbReference type="HOGENOM" id="CLU_1701441_0_0_7"/>
<reference evidence="1 2" key="2">
    <citation type="journal article" date="2010" name="Stand. Genomic Sci.">
        <title>Complete genome sequence of Desulfohalobium retbaense type strain (HR(100)).</title>
        <authorList>
            <person name="Spring S."/>
            <person name="Nolan M."/>
            <person name="Lapidus A."/>
            <person name="Glavina Del Rio T."/>
            <person name="Copeland A."/>
            <person name="Tice H."/>
            <person name="Cheng J.F."/>
            <person name="Lucas S."/>
            <person name="Land M."/>
            <person name="Chen F."/>
            <person name="Bruce D."/>
            <person name="Goodwin L."/>
            <person name="Pitluck S."/>
            <person name="Ivanova N."/>
            <person name="Mavromatis K."/>
            <person name="Mikhailova N."/>
            <person name="Pati A."/>
            <person name="Chen A."/>
            <person name="Palaniappan K."/>
            <person name="Hauser L."/>
            <person name="Chang Y.J."/>
            <person name="Jeffries C.D."/>
            <person name="Munk C."/>
            <person name="Kiss H."/>
            <person name="Chain P."/>
            <person name="Han C."/>
            <person name="Brettin T."/>
            <person name="Detter J.C."/>
            <person name="Schuler E."/>
            <person name="Goker M."/>
            <person name="Rohde M."/>
            <person name="Bristow J."/>
            <person name="Eisen J.A."/>
            <person name="Markowitz V."/>
            <person name="Hugenholtz P."/>
            <person name="Kyrpides N.C."/>
            <person name="Klenk H.P."/>
        </authorList>
    </citation>
    <scope>NUCLEOTIDE SEQUENCE [LARGE SCALE GENOMIC DNA]</scope>
    <source>
        <strain evidence="1 2">DSM 5692</strain>
    </source>
</reference>
<evidence type="ECO:0000313" key="2">
    <source>
        <dbReference type="Proteomes" id="UP000001052"/>
    </source>
</evidence>
<keyword evidence="2" id="KW-1185">Reference proteome</keyword>
<dbReference type="EMBL" id="CP001734">
    <property type="protein sequence ID" value="ACV68823.1"/>
    <property type="molecule type" value="Genomic_DNA"/>
</dbReference>
<reference evidence="2" key="1">
    <citation type="submission" date="2009-09" db="EMBL/GenBank/DDBJ databases">
        <title>The complete chromosome of Desulfohalobium retbaense DSM 5692.</title>
        <authorList>
            <consortium name="US DOE Joint Genome Institute (JGI-PGF)"/>
            <person name="Lucas S."/>
            <person name="Copeland A."/>
            <person name="Lapidus A."/>
            <person name="Glavina del Rio T."/>
            <person name="Dalin E."/>
            <person name="Tice H."/>
            <person name="Bruce D."/>
            <person name="Goodwin L."/>
            <person name="Pitluck S."/>
            <person name="Kyrpides N."/>
            <person name="Mavromatis K."/>
            <person name="Ivanova N."/>
            <person name="Mikhailova N."/>
            <person name="Munk A.C."/>
            <person name="Brettin T."/>
            <person name="Detter J.C."/>
            <person name="Han C."/>
            <person name="Tapia R."/>
            <person name="Larimer F."/>
            <person name="Land M."/>
            <person name="Hauser L."/>
            <person name="Markowitz V."/>
            <person name="Cheng J.-F."/>
            <person name="Hugenholtz P."/>
            <person name="Woyke T."/>
            <person name="Wu D."/>
            <person name="Spring S."/>
            <person name="Klenk H.-P."/>
            <person name="Eisen J.A."/>
        </authorList>
    </citation>
    <scope>NUCLEOTIDE SEQUENCE [LARGE SCALE GENOMIC DNA]</scope>
    <source>
        <strain evidence="2">DSM 5692</strain>
    </source>
</reference>
<dbReference type="STRING" id="485915.Dret_1537"/>
<proteinExistence type="predicted"/>
<protein>
    <recommendedName>
        <fullName evidence="3">HTH IS21-type domain-containing protein</fullName>
    </recommendedName>
</protein>
<dbReference type="eggNOG" id="COG4584">
    <property type="taxonomic scope" value="Bacteria"/>
</dbReference>
<organism evidence="1 2">
    <name type="scientific">Desulfohalobium retbaense (strain ATCC 49708 / DSM 5692 / JCM 16813 / HR100)</name>
    <dbReference type="NCBI Taxonomy" id="485915"/>
    <lineage>
        <taxon>Bacteria</taxon>
        <taxon>Pseudomonadati</taxon>
        <taxon>Thermodesulfobacteriota</taxon>
        <taxon>Desulfovibrionia</taxon>
        <taxon>Desulfovibrionales</taxon>
        <taxon>Desulfohalobiaceae</taxon>
        <taxon>Desulfohalobium</taxon>
    </lineage>
</organism>
<dbReference type="KEGG" id="drt:Dret_1537"/>
<gene>
    <name evidence="1" type="ordered locus">Dret_1537</name>
</gene>
<dbReference type="Proteomes" id="UP000001052">
    <property type="component" value="Chromosome"/>
</dbReference>
<name>C8X326_DESRD</name>
<accession>C8X326</accession>
<sequence>MLNVEQFEFIRTSHRVYGLSISEIARKTGRSRTTIRKVLRNEHSGYAIRKQHPMPALEGFAEAIHSWLEQDTQRPVKQRHSVRWIFRRLANHSLCALYGSVVNVHQTNHLGPQIAFIGPLKDHSQRNYYIILNCWRGPTPHTSNSSIYQTFLPP</sequence>
<evidence type="ECO:0000313" key="1">
    <source>
        <dbReference type="EMBL" id="ACV68823.1"/>
    </source>
</evidence>
<dbReference type="Gene3D" id="1.10.10.60">
    <property type="entry name" value="Homeodomain-like"/>
    <property type="match status" value="1"/>
</dbReference>
<dbReference type="AlphaFoldDB" id="C8X326"/>